<dbReference type="InterPro" id="IPR036412">
    <property type="entry name" value="HAD-like_sf"/>
</dbReference>
<dbReference type="GO" id="GO:0003690">
    <property type="term" value="F:double-stranded DNA binding"/>
    <property type="evidence" value="ECO:0007669"/>
    <property type="project" value="TreeGrafter"/>
</dbReference>
<protein>
    <submittedName>
        <fullName evidence="2">Polynucleotide kinase 3 phosphatase-domain containing protein</fullName>
    </submittedName>
</protein>
<dbReference type="NCBIfam" id="TIGR01664">
    <property type="entry name" value="DNA-3'-Pase"/>
    <property type="match status" value="1"/>
</dbReference>
<dbReference type="GO" id="GO:0006281">
    <property type="term" value="P:DNA repair"/>
    <property type="evidence" value="ECO:0007669"/>
    <property type="project" value="TreeGrafter"/>
</dbReference>
<dbReference type="SUPFAM" id="SSF52540">
    <property type="entry name" value="P-loop containing nucleoside triphosphate hydrolases"/>
    <property type="match status" value="1"/>
</dbReference>
<evidence type="ECO:0000313" key="2">
    <source>
        <dbReference type="EMBL" id="PRQ72955.1"/>
    </source>
</evidence>
<evidence type="ECO:0000256" key="1">
    <source>
        <dbReference type="SAM" id="MobiDB-lite"/>
    </source>
</evidence>
<dbReference type="PANTHER" id="PTHR12083:SF9">
    <property type="entry name" value="BIFUNCTIONAL POLYNUCLEOTIDE PHOSPHATASE_KINASE"/>
    <property type="match status" value="1"/>
</dbReference>
<dbReference type="GO" id="GO:0046403">
    <property type="term" value="F:polynucleotide 3'-phosphatase activity"/>
    <property type="evidence" value="ECO:0007669"/>
    <property type="project" value="TreeGrafter"/>
</dbReference>
<sequence>MAQHAAKRLKVDLDLTVASSSPATSTTRHSSTMATSTRTSTASTTVTATTAPPAPKLASIFAPPASSKGKWCKNLGGSDKGKMGCGHYVWGQPKGSAKVAAFDLDGVVIKTPSGRVVAKDKDDWGFWATQVSRRIRELHQQGYAIVILTNQALNESSKINFKAKLPLICSALDVPLHTFAAWGRDEYRKPAPGMWKAYVEHFNDGIAIGERAFRLRSSKSEFDFPSSADYTESLFVGDAAGRPGDHNDSDRKLAINCGLRFFTPEEFFLGAPVNHNWSLLGWDPSTYDHNAPLYSPASSPLLPRRLSEFDQEQPPEVIVFVGYPGSGKTSFFKKHFEPKGYVHVNQDTLKTRDACVRLVRKCLSSTSPRNCVVDNTSPASSTRAEYISLIRSEFPDVKIRCFHFTAGVELAMHNSVYRALYDAVDKGNGKKREVLPEIAFNSFRSRFEMPTLAEGFDELKRINFKFDGTPAQLAKWQQWLADIYPYSARGITKPKTTTAAGNSKKRSRK</sequence>
<dbReference type="OrthoDB" id="19045at2759"/>
<dbReference type="PANTHER" id="PTHR12083">
    <property type="entry name" value="BIFUNCTIONAL POLYNUCLEOTIDE PHOSPHATASE/KINASE"/>
    <property type="match status" value="1"/>
</dbReference>
<proteinExistence type="predicted"/>
<dbReference type="Pfam" id="PF13671">
    <property type="entry name" value="AAA_33"/>
    <property type="match status" value="1"/>
</dbReference>
<dbReference type="SUPFAM" id="SSF56784">
    <property type="entry name" value="HAD-like"/>
    <property type="match status" value="1"/>
</dbReference>
<dbReference type="InterPro" id="IPR006551">
    <property type="entry name" value="Polynucleotide_phosphatase"/>
</dbReference>
<dbReference type="InterPro" id="IPR006549">
    <property type="entry name" value="HAD-SF_hydro_IIIA"/>
</dbReference>
<dbReference type="InterPro" id="IPR027417">
    <property type="entry name" value="P-loop_NTPase"/>
</dbReference>
<dbReference type="InterPro" id="IPR023214">
    <property type="entry name" value="HAD_sf"/>
</dbReference>
<dbReference type="Gene3D" id="3.40.50.300">
    <property type="entry name" value="P-loop containing nucleotide triphosphate hydrolases"/>
    <property type="match status" value="1"/>
</dbReference>
<name>A0A2T0A4M1_RHOTO</name>
<dbReference type="GO" id="GO:0046404">
    <property type="term" value="F:ATP-dependent polydeoxyribonucleotide 5'-hydroxyl-kinase activity"/>
    <property type="evidence" value="ECO:0007669"/>
    <property type="project" value="TreeGrafter"/>
</dbReference>
<dbReference type="FunFam" id="3.40.50.300:FF:000737">
    <property type="entry name" value="Bifunctional polynucleotide phosphatase/kinase"/>
    <property type="match status" value="1"/>
</dbReference>
<evidence type="ECO:0000313" key="3">
    <source>
        <dbReference type="Proteomes" id="UP000239560"/>
    </source>
</evidence>
<organism evidence="2 3">
    <name type="scientific">Rhodotorula toruloides</name>
    <name type="common">Yeast</name>
    <name type="synonym">Rhodosporidium toruloides</name>
    <dbReference type="NCBI Taxonomy" id="5286"/>
    <lineage>
        <taxon>Eukaryota</taxon>
        <taxon>Fungi</taxon>
        <taxon>Dikarya</taxon>
        <taxon>Basidiomycota</taxon>
        <taxon>Pucciniomycotina</taxon>
        <taxon>Microbotryomycetes</taxon>
        <taxon>Sporidiobolales</taxon>
        <taxon>Sporidiobolaceae</taxon>
        <taxon>Rhodotorula</taxon>
    </lineage>
</organism>
<dbReference type="NCBIfam" id="TIGR01662">
    <property type="entry name" value="HAD-SF-IIIA"/>
    <property type="match status" value="1"/>
</dbReference>
<dbReference type="Gene3D" id="3.40.50.1000">
    <property type="entry name" value="HAD superfamily/HAD-like"/>
    <property type="match status" value="1"/>
</dbReference>
<comment type="caution">
    <text evidence="2">The sequence shown here is derived from an EMBL/GenBank/DDBJ whole genome shotgun (WGS) entry which is preliminary data.</text>
</comment>
<accession>A0A2T0A4M1</accession>
<gene>
    <name evidence="2" type="ORF">AAT19DRAFT_15708</name>
</gene>
<reference evidence="2 3" key="1">
    <citation type="journal article" date="2018" name="Elife">
        <title>Functional genomics of lipid metabolism in the oleaginous yeast Rhodosporidium toruloides.</title>
        <authorList>
            <person name="Coradetti S.T."/>
            <person name="Pinel D."/>
            <person name="Geiselman G."/>
            <person name="Ito M."/>
            <person name="Mondo S."/>
            <person name="Reilly M.C."/>
            <person name="Cheng Y.F."/>
            <person name="Bauer S."/>
            <person name="Grigoriev I."/>
            <person name="Gladden J.M."/>
            <person name="Simmons B.A."/>
            <person name="Brem R."/>
            <person name="Arkin A.P."/>
            <person name="Skerker J.M."/>
        </authorList>
    </citation>
    <scope>NUCLEOTIDE SEQUENCE [LARGE SCALE GENOMIC DNA]</scope>
    <source>
        <strain evidence="2 3">NBRC 0880</strain>
    </source>
</reference>
<keyword evidence="2" id="KW-0418">Kinase</keyword>
<keyword evidence="2" id="KW-0808">Transferase</keyword>
<feature type="region of interest" description="Disordered" evidence="1">
    <location>
        <begin position="19"/>
        <end position="50"/>
    </location>
</feature>
<dbReference type="Pfam" id="PF08645">
    <property type="entry name" value="PNK3P"/>
    <property type="match status" value="1"/>
</dbReference>
<dbReference type="EMBL" id="LCTV02000008">
    <property type="protein sequence ID" value="PRQ72955.1"/>
    <property type="molecule type" value="Genomic_DNA"/>
</dbReference>
<dbReference type="AlphaFoldDB" id="A0A2T0A4M1"/>
<dbReference type="Proteomes" id="UP000239560">
    <property type="component" value="Unassembled WGS sequence"/>
</dbReference>
<dbReference type="InterPro" id="IPR013954">
    <property type="entry name" value="PNK3P"/>
</dbReference>